<dbReference type="Proteomes" id="UP000003515">
    <property type="component" value="Unassembled WGS sequence"/>
</dbReference>
<keyword evidence="4" id="KW-1185">Reference proteome</keyword>
<name>C9QF30_VIBOR</name>
<dbReference type="EMBL" id="AFWH01000018">
    <property type="protein sequence ID" value="EGU51439.1"/>
    <property type="molecule type" value="Genomic_DNA"/>
</dbReference>
<reference evidence="2 3" key="3">
    <citation type="journal article" date="2012" name="Int. J. Syst. Evol. Microbiol.">
        <title>Vibrio caribbeanicus sp. nov., isolated from the marine sponge Scleritoderma cyanea.</title>
        <authorList>
            <person name="Hoffmann M."/>
            <person name="Monday S.R."/>
            <person name="Allard M.W."/>
            <person name="Strain E.A."/>
            <person name="Whittaker P."/>
            <person name="Naum M."/>
            <person name="McCarthy P.J."/>
            <person name="Lopez J.V."/>
            <person name="Fischer M."/>
            <person name="Brown E.W."/>
        </authorList>
    </citation>
    <scope>NUCLEOTIDE SEQUENCE [LARGE SCALE GENOMIC DNA]</scope>
    <source>
        <strain evidence="2">CIP 102891</strain>
        <strain evidence="3">CIP 102891 / ATCC 33934</strain>
    </source>
</reference>
<reference evidence="2" key="2">
    <citation type="submission" date="2011-08" db="EMBL/GenBank/DDBJ databases">
        <authorList>
            <person name="Hoffman M."/>
            <person name="Strain E.A."/>
            <person name="Brown E."/>
            <person name="Allard M.W."/>
        </authorList>
    </citation>
    <scope>NUCLEOTIDE SEQUENCE</scope>
    <source>
        <strain evidence="2">CIP 102891</strain>
    </source>
</reference>
<comment type="caution">
    <text evidence="2">The sequence shown here is derived from an EMBL/GenBank/DDBJ whole genome shotgun (WGS) entry which is preliminary data.</text>
</comment>
<organism evidence="2 3">
    <name type="scientific">Vibrio orientalis CIP 102891 = ATCC 33934</name>
    <dbReference type="NCBI Taxonomy" id="675816"/>
    <lineage>
        <taxon>Bacteria</taxon>
        <taxon>Pseudomonadati</taxon>
        <taxon>Pseudomonadota</taxon>
        <taxon>Gammaproteobacteria</taxon>
        <taxon>Vibrionales</taxon>
        <taxon>Vibrionaceae</taxon>
        <taxon>Vibrio</taxon>
        <taxon>Vibrio oreintalis group</taxon>
    </lineage>
</organism>
<protein>
    <submittedName>
        <fullName evidence="2">Uncharacterized protein</fullName>
    </submittedName>
</protein>
<dbReference type="PATRIC" id="fig|675816.5.peg.1610"/>
<evidence type="ECO:0000313" key="1">
    <source>
        <dbReference type="EMBL" id="EEX94740.1"/>
    </source>
</evidence>
<dbReference type="Proteomes" id="UP000002817">
    <property type="component" value="Unassembled WGS sequence"/>
</dbReference>
<proteinExistence type="predicted"/>
<reference evidence="1 4" key="1">
    <citation type="submission" date="2009-10" db="EMBL/GenBank/DDBJ databases">
        <authorList>
            <consortium name="Los Alamos National Laboratory (LANL)"/>
            <consortium name="National Microbial Pathogen Data Resource (NMPDR)"/>
            <person name="Munk A.C."/>
            <person name="Chertkov O."/>
            <person name="Tapia R."/>
            <person name="Green L."/>
            <person name="Rogers Y."/>
            <person name="Detter J.C."/>
            <person name="Bruce D."/>
            <person name="Brettin T.S."/>
            <person name="Colwell R.R."/>
            <person name="Huq A."/>
            <person name="Grim C.J."/>
            <person name="Hasan N.A."/>
            <person name="Bartels D."/>
            <person name="Vonstein V."/>
        </authorList>
    </citation>
    <scope>NUCLEOTIDE SEQUENCE [LARGE SCALE GENOMIC DNA]</scope>
    <source>
        <strain evidence="1 4">CIP 102891</strain>
    </source>
</reference>
<dbReference type="EMBL" id="ACZV01000004">
    <property type="protein sequence ID" value="EEX94740.1"/>
    <property type="molecule type" value="Genomic_DNA"/>
</dbReference>
<evidence type="ECO:0000313" key="3">
    <source>
        <dbReference type="Proteomes" id="UP000002817"/>
    </source>
</evidence>
<sequence length="42" mass="4678">MNKLNVPYAAVFSELSIAGGKQCAQTYPFWGAQLGSMIDWRQ</sequence>
<evidence type="ECO:0000313" key="4">
    <source>
        <dbReference type="Proteomes" id="UP000003515"/>
    </source>
</evidence>
<accession>C9QF30</accession>
<evidence type="ECO:0000313" key="2">
    <source>
        <dbReference type="EMBL" id="EGU51439.1"/>
    </source>
</evidence>
<gene>
    <name evidence="1" type="ORF">VIA_001900</name>
    <name evidence="2" type="ORF">VIOR3934_21241</name>
</gene>
<dbReference type="AlphaFoldDB" id="C9QF30"/>